<dbReference type="PANTHER" id="PTHR24138:SF10">
    <property type="entry name" value="PHOSPHOLIPASE A2"/>
    <property type="match status" value="1"/>
</dbReference>
<name>A0A5K1VHV5_ENTHI</name>
<evidence type="ECO:0000256" key="1">
    <source>
        <dbReference type="ARBA" id="ARBA00023098"/>
    </source>
</evidence>
<evidence type="ECO:0000313" key="4">
    <source>
        <dbReference type="EMBL" id="GAT93566.1"/>
    </source>
</evidence>
<dbReference type="PANTHER" id="PTHR24138">
    <property type="entry name" value="INTRACELLLAR PHOSPHOLIPASE A FAMILY"/>
    <property type="match status" value="1"/>
</dbReference>
<keyword evidence="2" id="KW-0378">Hydrolase</keyword>
<proteinExistence type="predicted"/>
<dbReference type="VEuPathDB" id="AmoebaDB:KM1_181520"/>
<dbReference type="VEuPathDB" id="AmoebaDB:EHI8A_122920"/>
<dbReference type="Proteomes" id="UP000078387">
    <property type="component" value="Unassembled WGS sequence"/>
</dbReference>
<feature type="domain" description="PNPLA" evidence="3">
    <location>
        <begin position="196"/>
        <end position="365"/>
    </location>
</feature>
<evidence type="ECO:0000259" key="3">
    <source>
        <dbReference type="PROSITE" id="PS51635"/>
    </source>
</evidence>
<dbReference type="AlphaFoldDB" id="A0A5K1VHV5"/>
<dbReference type="CDD" id="cd07213">
    <property type="entry name" value="Pat17_PNPLA8_PNPLA9_like1"/>
    <property type="match status" value="1"/>
</dbReference>
<dbReference type="InterPro" id="IPR016035">
    <property type="entry name" value="Acyl_Trfase/lysoPLipase"/>
</dbReference>
<dbReference type="Gene3D" id="3.40.1090.10">
    <property type="entry name" value="Cytosolic phospholipase A2 catalytic domain"/>
    <property type="match status" value="1"/>
</dbReference>
<reference evidence="4 5" key="1">
    <citation type="submission" date="2016-05" db="EMBL/GenBank/DDBJ databases">
        <title>First whole genome sequencing of Entamoeba histolytica HM1:IMSS-clone-6.</title>
        <authorList>
            <person name="Mukherjee Avik.K."/>
            <person name="Izumyama S."/>
            <person name="Nakada-Tsukui K."/>
            <person name="Nozaki T."/>
        </authorList>
    </citation>
    <scope>NUCLEOTIDE SEQUENCE [LARGE SCALE GENOMIC DNA]</scope>
    <source>
        <strain evidence="4 5">HM1:IMSS clone 6</strain>
    </source>
</reference>
<dbReference type="SUPFAM" id="SSF52151">
    <property type="entry name" value="FabD/lysophospholipase-like"/>
    <property type="match status" value="1"/>
</dbReference>
<gene>
    <name evidence="4" type="ORF">CL6EHI_014360</name>
</gene>
<dbReference type="GO" id="GO:0016787">
    <property type="term" value="F:hydrolase activity"/>
    <property type="evidence" value="ECO:0007669"/>
    <property type="project" value="UniProtKB-UniRule"/>
</dbReference>
<dbReference type="VEuPathDB" id="AmoebaDB:EHI_014360"/>
<dbReference type="EMBL" id="BDEQ01000001">
    <property type="protein sequence ID" value="GAT93566.1"/>
    <property type="molecule type" value="Genomic_DNA"/>
</dbReference>
<dbReference type="OMA" id="DLFQYSR"/>
<accession>A0A5K1VHV5</accession>
<feature type="active site" description="Proton acceptor" evidence="2">
    <location>
        <position position="352"/>
    </location>
</feature>
<dbReference type="InterPro" id="IPR002641">
    <property type="entry name" value="PNPLA_dom"/>
</dbReference>
<feature type="active site" description="Nucleophile" evidence="2">
    <location>
        <position position="233"/>
    </location>
</feature>
<dbReference type="GO" id="GO:0016042">
    <property type="term" value="P:lipid catabolic process"/>
    <property type="evidence" value="ECO:0007669"/>
    <property type="project" value="UniProtKB-UniRule"/>
</dbReference>
<protein>
    <submittedName>
        <fullName evidence="4">Patatin-like phospholipase putative</fullName>
    </submittedName>
</protein>
<keyword evidence="2" id="KW-0442">Lipid degradation</keyword>
<dbReference type="InterPro" id="IPR047156">
    <property type="entry name" value="Teg/CotR/CapV-like"/>
</dbReference>
<dbReference type="PROSITE" id="PS51635">
    <property type="entry name" value="PNPLA"/>
    <property type="match status" value="1"/>
</dbReference>
<organism evidence="4 5">
    <name type="scientific">Entamoeba histolytica</name>
    <dbReference type="NCBI Taxonomy" id="5759"/>
    <lineage>
        <taxon>Eukaryota</taxon>
        <taxon>Amoebozoa</taxon>
        <taxon>Evosea</taxon>
        <taxon>Archamoebae</taxon>
        <taxon>Mastigamoebida</taxon>
        <taxon>Entamoebidae</taxon>
        <taxon>Entamoeba</taxon>
    </lineage>
</organism>
<dbReference type="Pfam" id="PF01734">
    <property type="entry name" value="Patatin"/>
    <property type="match status" value="1"/>
</dbReference>
<comment type="caution">
    <text evidence="2">Lacks conserved residue(s) required for the propagation of feature annotation.</text>
</comment>
<keyword evidence="1 2" id="KW-0443">Lipid metabolism</keyword>
<comment type="caution">
    <text evidence="4">The sequence shown here is derived from an EMBL/GenBank/DDBJ whole genome shotgun (WGS) entry which is preliminary data.</text>
</comment>
<feature type="short sequence motif" description="DGA/G" evidence="2">
    <location>
        <begin position="352"/>
        <end position="354"/>
    </location>
</feature>
<evidence type="ECO:0000256" key="2">
    <source>
        <dbReference type="PROSITE-ProRule" id="PRU01161"/>
    </source>
</evidence>
<sequence>MSEVKTEDYQRIIEQEELPSLELLEKKTKEGECGLHLIIKMCYNNITKNENKEKYLERILKFVIEKKHQILNEENCFKESAFSLIVQLFPCYIELLIKYVQFDSNILRVISNSPNPQKSYEAFSVATSKLPEIAQNCEGPPTIEVPKVRWYSLEDKTDAEFYSEYNAIVINYKSTGTMWATKDIKNQLFEGKYRIISLDGGGVKALMQLYVLDRLEEEFPGFLARTSLFCGVSASSLLSTQFALGCDIKTAIRLFELITKYVFIRRIGGGVYGPLYTSKYMLKYLQVFYRDRRLGDLPRNVFFISVCAKAPRMASVLFNNFNEENSNIKLVDACMRSSSAPIYFDSYEGYLDGALFENNPVTCAFPVLFGRNGGINLKPKDVVCFSISTGAPNMPYIDQNEYQKAGFLKWAPRTLDLFQYARRNMSTVIGHELLGERYFRLDPKMPNNLRLDRISDCDKIIECGKTIDITNLKEWIKKYWM</sequence>
<dbReference type="VEuPathDB" id="AmoebaDB:EHI7A_113570"/>
<evidence type="ECO:0000313" key="5">
    <source>
        <dbReference type="Proteomes" id="UP000078387"/>
    </source>
</evidence>
<dbReference type="VEuPathDB" id="AmoebaDB:EHI5A_148390"/>